<accession>A0A6J3K869</accession>
<evidence type="ECO:0000313" key="2">
    <source>
        <dbReference type="RefSeq" id="XP_033348691.1"/>
    </source>
</evidence>
<protein>
    <submittedName>
        <fullName evidence="2">Uncharacterized protein LOC117232977</fullName>
    </submittedName>
</protein>
<dbReference type="GeneID" id="117232977"/>
<dbReference type="KEGG" id="bvk:117232977"/>
<organism evidence="1 2">
    <name type="scientific">Bombus vosnesenskii</name>
    <dbReference type="NCBI Taxonomy" id="207650"/>
    <lineage>
        <taxon>Eukaryota</taxon>
        <taxon>Metazoa</taxon>
        <taxon>Ecdysozoa</taxon>
        <taxon>Arthropoda</taxon>
        <taxon>Hexapoda</taxon>
        <taxon>Insecta</taxon>
        <taxon>Pterygota</taxon>
        <taxon>Neoptera</taxon>
        <taxon>Endopterygota</taxon>
        <taxon>Hymenoptera</taxon>
        <taxon>Apocrita</taxon>
        <taxon>Aculeata</taxon>
        <taxon>Apoidea</taxon>
        <taxon>Anthophila</taxon>
        <taxon>Apidae</taxon>
        <taxon>Bombus</taxon>
        <taxon>Pyrobombus</taxon>
    </lineage>
</organism>
<gene>
    <name evidence="2" type="primary">LOC117232977</name>
</gene>
<keyword evidence="1" id="KW-1185">Reference proteome</keyword>
<name>A0A6J3K869_9HYME</name>
<reference evidence="2" key="1">
    <citation type="submission" date="2025-08" db="UniProtKB">
        <authorList>
            <consortium name="RefSeq"/>
        </authorList>
    </citation>
    <scope>IDENTIFICATION</scope>
    <source>
        <tissue evidence="2">Muscle</tissue>
    </source>
</reference>
<proteinExistence type="predicted"/>
<sequence length="161" mass="18404">MQRFLSSLAIMSTRQNFTRVISDSRESARMRIVLCNTAPGFTYNPPHHVHRNLQKIYESTHSLKPPVIFFSTMQCSDKSRHERDKDRSMCCRTDFRRDYETATSIAGTFIVSPIVLSFRYGIPDRPREDITLKGKDRGKPVQDLPALLCSRTGILGVPPTD</sequence>
<dbReference type="Proteomes" id="UP000504631">
    <property type="component" value="Unplaced"/>
</dbReference>
<evidence type="ECO:0000313" key="1">
    <source>
        <dbReference type="Proteomes" id="UP000504631"/>
    </source>
</evidence>
<dbReference type="RefSeq" id="XP_033348691.1">
    <property type="nucleotide sequence ID" value="XM_033492800.1"/>
</dbReference>
<dbReference type="AlphaFoldDB" id="A0A6J3K869"/>